<dbReference type="Proteomes" id="UP001501729">
    <property type="component" value="Unassembled WGS sequence"/>
</dbReference>
<sequence length="463" mass="50051">MTGDSQDNISDTTELEGLSPIPGEERTMGLSHYIPVWWSSLIIVQAFAVAFFAVYPHGNLNLVQAGIAIGIGTVIATIFFILNGFPGYEEGIPFAVQTRSAFGIRGAVIPNYLRIIPAIGWLGIGNWIGALAIQTITTTLWGFGNVWVYFVLFVLLNVGLALNGITSIKWFDSVAAGILGLLLAYTVYLVLTTQQIPSDVINHPGSWGSQFYATISAAVGFIITGALNASDLSRHLKEKGGARNHVLGHAFGIAPPMMFMLLVGLVFGVSTGNANPIEAIMIVAPNPLVGSAMLLFVLGAQISTNLTLNILPPTHVFQDSLGISWRQGVVLTSALSVVSFPWYLFSSNIFYTFINAYSVFLGPALGILIADYWIIRKRDTDITSLYTVDTSSKFWFIRGFSISALLSLLFGAVVSVPFLDISWMVGMPIGFVCYCGLKRFEFDQLLTDTVAGADRSSTKSSND</sequence>
<dbReference type="GO" id="GO:0015205">
    <property type="term" value="F:nucleobase transmembrane transporter activity"/>
    <property type="evidence" value="ECO:0007669"/>
    <property type="project" value="TreeGrafter"/>
</dbReference>
<comment type="similarity">
    <text evidence="2">Belongs to the purine-cytosine permease (2.A.39) family.</text>
</comment>
<feature type="transmembrane region" description="Helical" evidence="7">
    <location>
        <begin position="139"/>
        <end position="162"/>
    </location>
</feature>
<dbReference type="AlphaFoldDB" id="A0AAV3UQR5"/>
<keyword evidence="3 7" id="KW-0812">Transmembrane</keyword>
<protein>
    <submittedName>
        <fullName evidence="8">NCS1 family transporter</fullName>
    </submittedName>
</protein>
<keyword evidence="5 7" id="KW-0472">Membrane</keyword>
<dbReference type="PANTHER" id="PTHR30618">
    <property type="entry name" value="NCS1 FAMILY PURINE/PYRIMIDINE TRANSPORTER"/>
    <property type="match status" value="1"/>
</dbReference>
<evidence type="ECO:0000256" key="3">
    <source>
        <dbReference type="ARBA" id="ARBA00022692"/>
    </source>
</evidence>
<feature type="transmembrane region" description="Helical" evidence="7">
    <location>
        <begin position="349"/>
        <end position="374"/>
    </location>
</feature>
<evidence type="ECO:0000256" key="1">
    <source>
        <dbReference type="ARBA" id="ARBA00004141"/>
    </source>
</evidence>
<organism evidence="8 9">
    <name type="scientific">Haladaptatus pallidirubidus</name>
    <dbReference type="NCBI Taxonomy" id="1008152"/>
    <lineage>
        <taxon>Archaea</taxon>
        <taxon>Methanobacteriati</taxon>
        <taxon>Methanobacteriota</taxon>
        <taxon>Stenosarchaea group</taxon>
        <taxon>Halobacteria</taxon>
        <taxon>Halobacteriales</taxon>
        <taxon>Haladaptataceae</taxon>
        <taxon>Haladaptatus</taxon>
    </lineage>
</organism>
<dbReference type="GeneID" id="68617685"/>
<evidence type="ECO:0000256" key="6">
    <source>
        <dbReference type="SAM" id="MobiDB-lite"/>
    </source>
</evidence>
<proteinExistence type="inferred from homology"/>
<accession>A0AAV3UQR5</accession>
<dbReference type="Gene3D" id="1.10.4160.10">
    <property type="entry name" value="Hydantoin permease"/>
    <property type="match status" value="1"/>
</dbReference>
<feature type="transmembrane region" description="Helical" evidence="7">
    <location>
        <begin position="36"/>
        <end position="56"/>
    </location>
</feature>
<feature type="transmembrane region" description="Helical" evidence="7">
    <location>
        <begin position="174"/>
        <end position="191"/>
    </location>
</feature>
<feature type="transmembrane region" description="Helical" evidence="7">
    <location>
        <begin position="323"/>
        <end position="343"/>
    </location>
</feature>
<feature type="transmembrane region" description="Helical" evidence="7">
    <location>
        <begin position="395"/>
        <end position="415"/>
    </location>
</feature>
<keyword evidence="9" id="KW-1185">Reference proteome</keyword>
<evidence type="ECO:0000256" key="2">
    <source>
        <dbReference type="ARBA" id="ARBA00008974"/>
    </source>
</evidence>
<evidence type="ECO:0000256" key="4">
    <source>
        <dbReference type="ARBA" id="ARBA00022989"/>
    </source>
</evidence>
<dbReference type="InterPro" id="IPR001248">
    <property type="entry name" value="Pur-cyt_permease"/>
</dbReference>
<dbReference type="RefSeq" id="WP_227778977.1">
    <property type="nucleotide sequence ID" value="NZ_BAABKX010000030.1"/>
</dbReference>
<feature type="transmembrane region" description="Helical" evidence="7">
    <location>
        <begin position="211"/>
        <end position="229"/>
    </location>
</feature>
<dbReference type="GO" id="GO:0005886">
    <property type="term" value="C:plasma membrane"/>
    <property type="evidence" value="ECO:0007669"/>
    <property type="project" value="TreeGrafter"/>
</dbReference>
<keyword evidence="4 7" id="KW-1133">Transmembrane helix</keyword>
<feature type="transmembrane region" description="Helical" evidence="7">
    <location>
        <begin position="289"/>
        <end position="311"/>
    </location>
</feature>
<dbReference type="InterPro" id="IPR045225">
    <property type="entry name" value="Uracil/uridine/allantoin_perm"/>
</dbReference>
<feature type="region of interest" description="Disordered" evidence="6">
    <location>
        <begin position="1"/>
        <end position="22"/>
    </location>
</feature>
<dbReference type="Pfam" id="PF02133">
    <property type="entry name" value="Transp_cyt_pur"/>
    <property type="match status" value="1"/>
</dbReference>
<dbReference type="EMBL" id="BAABKX010000030">
    <property type="protein sequence ID" value="GAA5064785.1"/>
    <property type="molecule type" value="Genomic_DNA"/>
</dbReference>
<evidence type="ECO:0000256" key="5">
    <source>
        <dbReference type="ARBA" id="ARBA00023136"/>
    </source>
</evidence>
<feature type="transmembrane region" description="Helical" evidence="7">
    <location>
        <begin position="112"/>
        <end position="133"/>
    </location>
</feature>
<reference evidence="8 9" key="1">
    <citation type="journal article" date="2019" name="Int. J. Syst. Evol. Microbiol.">
        <title>The Global Catalogue of Microorganisms (GCM) 10K type strain sequencing project: providing services to taxonomists for standard genome sequencing and annotation.</title>
        <authorList>
            <consortium name="The Broad Institute Genomics Platform"/>
            <consortium name="The Broad Institute Genome Sequencing Center for Infectious Disease"/>
            <person name="Wu L."/>
            <person name="Ma J."/>
        </authorList>
    </citation>
    <scope>NUCLEOTIDE SEQUENCE [LARGE SCALE GENOMIC DNA]</scope>
    <source>
        <strain evidence="8 9">JCM 17504</strain>
    </source>
</reference>
<evidence type="ECO:0000313" key="9">
    <source>
        <dbReference type="Proteomes" id="UP001501729"/>
    </source>
</evidence>
<evidence type="ECO:0000313" key="8">
    <source>
        <dbReference type="EMBL" id="GAA5064785.1"/>
    </source>
</evidence>
<name>A0AAV3UQR5_9EURY</name>
<dbReference type="PANTHER" id="PTHR30618:SF0">
    <property type="entry name" value="PURINE-URACIL PERMEASE NCS1"/>
    <property type="match status" value="1"/>
</dbReference>
<feature type="transmembrane region" description="Helical" evidence="7">
    <location>
        <begin position="62"/>
        <end position="82"/>
    </location>
</feature>
<comment type="subcellular location">
    <subcellularLocation>
        <location evidence="1">Membrane</location>
        <topology evidence="1">Multi-pass membrane protein</topology>
    </subcellularLocation>
</comment>
<feature type="transmembrane region" description="Helical" evidence="7">
    <location>
        <begin position="250"/>
        <end position="269"/>
    </location>
</feature>
<gene>
    <name evidence="8" type="ORF">GCM10025751_54870</name>
</gene>
<comment type="caution">
    <text evidence="8">The sequence shown here is derived from an EMBL/GenBank/DDBJ whole genome shotgun (WGS) entry which is preliminary data.</text>
</comment>
<evidence type="ECO:0000256" key="7">
    <source>
        <dbReference type="SAM" id="Phobius"/>
    </source>
</evidence>
<feature type="compositionally biased region" description="Polar residues" evidence="6">
    <location>
        <begin position="1"/>
        <end position="12"/>
    </location>
</feature>